<protein>
    <submittedName>
        <fullName evidence="1">Uncharacterized protein</fullName>
    </submittedName>
</protein>
<comment type="caution">
    <text evidence="1">The sequence shown here is derived from an EMBL/GenBank/DDBJ whole genome shotgun (WGS) entry which is preliminary data.</text>
</comment>
<sequence length="103" mass="11612">MNDLTALLTTDAKRTWELVFDDDFPTAPGIYIQLTDKAAPDKPRRLDLNEFLAGPIIDEAHELAMAVLVAMLMRAIQQRQALLRAEAGWLPALLEQRRGRRGD</sequence>
<dbReference type="AlphaFoldDB" id="A0A8J6PQF0"/>
<proteinExistence type="predicted"/>
<evidence type="ECO:0000313" key="1">
    <source>
        <dbReference type="EMBL" id="MBD0416130.1"/>
    </source>
</evidence>
<accession>A0A8J6PQF0</accession>
<gene>
    <name evidence="1" type="ORF">ICI42_15850</name>
</gene>
<evidence type="ECO:0000313" key="2">
    <source>
        <dbReference type="Proteomes" id="UP000643405"/>
    </source>
</evidence>
<dbReference type="Proteomes" id="UP000643405">
    <property type="component" value="Unassembled WGS sequence"/>
</dbReference>
<reference evidence="1" key="1">
    <citation type="submission" date="2020-09" db="EMBL/GenBank/DDBJ databases">
        <title>Genome seq and assembly of Tianweitania sp.</title>
        <authorList>
            <person name="Chhetri G."/>
        </authorList>
    </citation>
    <scope>NUCLEOTIDE SEQUENCE</scope>
    <source>
        <strain evidence="1">Rool2</strain>
    </source>
</reference>
<dbReference type="EMBL" id="JACVVX010000005">
    <property type="protein sequence ID" value="MBD0416130.1"/>
    <property type="molecule type" value="Genomic_DNA"/>
</dbReference>
<keyword evidence="2" id="KW-1185">Reference proteome</keyword>
<organism evidence="1 2">
    <name type="scientific">Oryzicola mucosus</name>
    <dbReference type="NCBI Taxonomy" id="2767425"/>
    <lineage>
        <taxon>Bacteria</taxon>
        <taxon>Pseudomonadati</taxon>
        <taxon>Pseudomonadota</taxon>
        <taxon>Alphaproteobacteria</taxon>
        <taxon>Hyphomicrobiales</taxon>
        <taxon>Phyllobacteriaceae</taxon>
        <taxon>Oryzicola</taxon>
    </lineage>
</organism>
<name>A0A8J6PQF0_9HYPH</name>
<dbReference type="RefSeq" id="WP_188165580.1">
    <property type="nucleotide sequence ID" value="NZ_JACVVX010000005.1"/>
</dbReference>